<keyword evidence="2" id="KW-1185">Reference proteome</keyword>
<name>A0ACD1AGQ2_9FIRM</name>
<keyword evidence="1" id="KW-0436">Ligase</keyword>
<dbReference type="EMBL" id="CP042469">
    <property type="protein sequence ID" value="QOX65386.1"/>
    <property type="molecule type" value="Genomic_DNA"/>
</dbReference>
<sequence>MSTEDNSQVQAVNGADAEVEISEEGLNELRQVRRDKLKKLQEMGRNPFLVETWDVKNHSIDIKDNFEQMEGQEVSCAGRIMAKRQMGKASFIDIQDKQGRIQCYIRQDAITPEEYEIFLTYDIGDIVGIVGEVFKTKHGEISIKTSEIKLLSKSLQILPNKFHGLKDQDIRYRQRYVDLIMNPEVRQTFVQRSKIIHAIKDVLENDYGYLEVDTPILTTIAGGANARPFDTHHNTLDLDMKLRISNELFLKRLIVGGLDRVYEMGKMFRNEGMDRNHNPEFTSMECYMAYGDMDDMMEVTEQVVSKAALAATGSMVIEYQGKTFDLTPPWRRLNMADAVKEITGVDFAAIVTDEEARAAAIQQGMEKDDVKGLTRGKILAEMFETFCEEVPGYLDGPVFVIGHPVEISPLAKRDPIDPRITRRFEAYVNCWEIANAFSELNDPIDQYERFKEQQAQLDDGTDDEAHPMDEDFVNALEVGLPPTGGLGIGIDRVIMLITNAPSIRDIILFPTMKPL</sequence>
<protein>
    <submittedName>
        <fullName evidence="1">Lysine--tRNA ligase</fullName>
        <ecNumber evidence="1">6.1.1.6</ecNumber>
    </submittedName>
</protein>
<dbReference type="EC" id="6.1.1.6" evidence="1"/>
<dbReference type="Proteomes" id="UP000594014">
    <property type="component" value="Chromosome"/>
</dbReference>
<reference evidence="1" key="1">
    <citation type="submission" date="2019-08" db="EMBL/GenBank/DDBJ databases">
        <title>Genome sequence of Clostridiales bacterium MT110.</title>
        <authorList>
            <person name="Cao J."/>
        </authorList>
    </citation>
    <scope>NUCLEOTIDE SEQUENCE</scope>
    <source>
        <strain evidence="1">MT110</strain>
    </source>
</reference>
<accession>A0ACD1AGQ2</accession>
<evidence type="ECO:0000313" key="1">
    <source>
        <dbReference type="EMBL" id="QOX65386.1"/>
    </source>
</evidence>
<organism evidence="1 2">
    <name type="scientific">Anoxybacterium hadale</name>
    <dbReference type="NCBI Taxonomy" id="3408580"/>
    <lineage>
        <taxon>Bacteria</taxon>
        <taxon>Bacillati</taxon>
        <taxon>Bacillota</taxon>
        <taxon>Clostridia</taxon>
        <taxon>Peptostreptococcales</taxon>
        <taxon>Anaerovoracaceae</taxon>
        <taxon>Anoxybacterium</taxon>
    </lineage>
</organism>
<evidence type="ECO:0000313" key="2">
    <source>
        <dbReference type="Proteomes" id="UP000594014"/>
    </source>
</evidence>
<gene>
    <name evidence="1" type="primary">lysS</name>
    <name evidence="1" type="ORF">FRZ06_19525</name>
</gene>
<proteinExistence type="predicted"/>